<reference evidence="1 2" key="1">
    <citation type="submission" date="2017-05" db="EMBL/GenBank/DDBJ databases">
        <authorList>
            <person name="Varghese N."/>
            <person name="Submissions S."/>
        </authorList>
    </citation>
    <scope>NUCLEOTIDE SEQUENCE [LARGE SCALE GENOMIC DNA]</scope>
    <source>
        <strain evidence="1 2">DSM 25457</strain>
    </source>
</reference>
<evidence type="ECO:0000313" key="2">
    <source>
        <dbReference type="Proteomes" id="UP001158067"/>
    </source>
</evidence>
<protein>
    <recommendedName>
        <fullName evidence="3">HNH endonuclease</fullName>
    </recommendedName>
</protein>
<evidence type="ECO:0000313" key="1">
    <source>
        <dbReference type="EMBL" id="SMP80500.1"/>
    </source>
</evidence>
<gene>
    <name evidence="1" type="ORF">SAMN06265222_1552</name>
</gene>
<dbReference type="EMBL" id="FXUG01000055">
    <property type="protein sequence ID" value="SMP80500.1"/>
    <property type="molecule type" value="Genomic_DNA"/>
</dbReference>
<dbReference type="Proteomes" id="UP001158067">
    <property type="component" value="Unassembled WGS sequence"/>
</dbReference>
<accession>A0ABY1QU43</accession>
<comment type="caution">
    <text evidence="1">The sequence shown here is derived from an EMBL/GenBank/DDBJ whole genome shotgun (WGS) entry which is preliminary data.</text>
</comment>
<dbReference type="Gene3D" id="1.10.340.20">
    <property type="entry name" value="Apc36109-like domain"/>
    <property type="match status" value="1"/>
</dbReference>
<dbReference type="SUPFAM" id="SSF116922">
    <property type="entry name" value="YugE-like"/>
    <property type="match status" value="1"/>
</dbReference>
<proteinExistence type="predicted"/>
<dbReference type="InterPro" id="IPR023162">
    <property type="entry name" value="Apc36109-like_dom_sf"/>
</dbReference>
<sequence length="223" mass="24770">MTKPPRKAAKSDVSAGLLVATRRRCCLCVYLANDTSRKRVQIAHIDGDRSNSTEPNLVPLCLDHHDEYDSTTRLSKGLAEKEIKLYKQRLIQQIASAELDFGPVPLAPQCLESEAEGDAFAYGLLFADISRVVAAHDPVGFISLGNEDEYDLEIDDIIFVVSHSEPAELAKELEGVFAHWFTDGVAAQFDHYAELARDILNAMHLNRERNPVYNPVYDPATDG</sequence>
<dbReference type="RefSeq" id="WP_283435693.1">
    <property type="nucleotide sequence ID" value="NZ_FXUG01000055.1"/>
</dbReference>
<name>A0ABY1QU43_9BACT</name>
<keyword evidence="2" id="KW-1185">Reference proteome</keyword>
<evidence type="ECO:0008006" key="3">
    <source>
        <dbReference type="Google" id="ProtNLM"/>
    </source>
</evidence>
<organism evidence="1 2">
    <name type="scientific">Neorhodopirellula lusitana</name>
    <dbReference type="NCBI Taxonomy" id="445327"/>
    <lineage>
        <taxon>Bacteria</taxon>
        <taxon>Pseudomonadati</taxon>
        <taxon>Planctomycetota</taxon>
        <taxon>Planctomycetia</taxon>
        <taxon>Pirellulales</taxon>
        <taxon>Pirellulaceae</taxon>
        <taxon>Neorhodopirellula</taxon>
    </lineage>
</organism>